<dbReference type="InterPro" id="IPR013810">
    <property type="entry name" value="Ribosomal_uS5_N"/>
</dbReference>
<evidence type="ECO:0000256" key="3">
    <source>
        <dbReference type="ARBA" id="ARBA00022980"/>
    </source>
</evidence>
<feature type="domain" description="S5 DRBM" evidence="11">
    <location>
        <begin position="195"/>
        <end position="259"/>
    </location>
</feature>
<evidence type="ECO:0000256" key="9">
    <source>
        <dbReference type="RuleBase" id="RU003823"/>
    </source>
</evidence>
<dbReference type="GO" id="GO:0003735">
    <property type="term" value="F:structural constituent of ribosome"/>
    <property type="evidence" value="ECO:0007669"/>
    <property type="project" value="UniProtKB-UniRule"/>
</dbReference>
<dbReference type="Pfam" id="PF21251">
    <property type="entry name" value="Ribosomal_uS5m_N"/>
    <property type="match status" value="1"/>
</dbReference>
<dbReference type="FunFam" id="3.30.160.20:FF:000022">
    <property type="entry name" value="28S ribosomal protein S5, mitochondrial"/>
    <property type="match status" value="1"/>
</dbReference>
<dbReference type="Pfam" id="PF00333">
    <property type="entry name" value="Ribosomal_S5"/>
    <property type="match status" value="1"/>
</dbReference>
<evidence type="ECO:0000256" key="2">
    <source>
        <dbReference type="ARBA" id="ARBA00008945"/>
    </source>
</evidence>
<dbReference type="OMA" id="LICHRAI"/>
<evidence type="ECO:0000256" key="7">
    <source>
        <dbReference type="ARBA" id="ARBA00041606"/>
    </source>
</evidence>
<organism evidence="12 13">
    <name type="scientific">Salvator merianae</name>
    <name type="common">Argentine black and white tegu</name>
    <name type="synonym">Tupinambis merianae</name>
    <dbReference type="NCBI Taxonomy" id="96440"/>
    <lineage>
        <taxon>Eukaryota</taxon>
        <taxon>Metazoa</taxon>
        <taxon>Chordata</taxon>
        <taxon>Craniata</taxon>
        <taxon>Vertebrata</taxon>
        <taxon>Euteleostomi</taxon>
        <taxon>Lepidosauria</taxon>
        <taxon>Squamata</taxon>
        <taxon>Bifurcata</taxon>
        <taxon>Unidentata</taxon>
        <taxon>Episquamata</taxon>
        <taxon>Laterata</taxon>
        <taxon>Teiioidea</taxon>
        <taxon>Teiidae</taxon>
        <taxon>Salvator</taxon>
    </lineage>
</organism>
<reference evidence="12" key="2">
    <citation type="submission" date="2025-09" db="UniProtKB">
        <authorList>
            <consortium name="Ensembl"/>
        </authorList>
    </citation>
    <scope>IDENTIFICATION</scope>
</reference>
<dbReference type="GO" id="GO:0005763">
    <property type="term" value="C:mitochondrial small ribosomal subunit"/>
    <property type="evidence" value="ECO:0007669"/>
    <property type="project" value="Ensembl"/>
</dbReference>
<dbReference type="Gene3D" id="3.30.160.20">
    <property type="match status" value="1"/>
</dbReference>
<dbReference type="GO" id="GO:0003723">
    <property type="term" value="F:RNA binding"/>
    <property type="evidence" value="ECO:0007669"/>
    <property type="project" value="InterPro"/>
</dbReference>
<dbReference type="Gene3D" id="3.30.230.10">
    <property type="match status" value="1"/>
</dbReference>
<dbReference type="InterPro" id="IPR005324">
    <property type="entry name" value="Ribosomal_uS5_C"/>
</dbReference>
<comment type="similarity">
    <text evidence="2 9">Belongs to the universal ribosomal protein uS5 family.</text>
</comment>
<comment type="subcellular location">
    <subcellularLocation>
        <location evidence="1">Mitochondrion</location>
    </subcellularLocation>
</comment>
<evidence type="ECO:0000256" key="4">
    <source>
        <dbReference type="ARBA" id="ARBA00023128"/>
    </source>
</evidence>
<keyword evidence="13" id="KW-1185">Reference proteome</keyword>
<dbReference type="GeneTree" id="ENSGT00390000001878"/>
<dbReference type="PANTHER" id="PTHR48277:SF1">
    <property type="entry name" value="MITOCHONDRIAL RIBOSOMAL PROTEIN S5"/>
    <property type="match status" value="1"/>
</dbReference>
<evidence type="ECO:0000256" key="1">
    <source>
        <dbReference type="ARBA" id="ARBA00004173"/>
    </source>
</evidence>
<dbReference type="Ensembl" id="ENSSMRT00000022499.1">
    <property type="protein sequence ID" value="ENSSMRP00000019188.1"/>
    <property type="gene ID" value="ENSSMRG00000014947.1"/>
</dbReference>
<dbReference type="SUPFAM" id="SSF54768">
    <property type="entry name" value="dsRNA-binding domain-like"/>
    <property type="match status" value="1"/>
</dbReference>
<keyword evidence="5 8" id="KW-0687">Ribonucleoprotein</keyword>
<dbReference type="Proteomes" id="UP000694421">
    <property type="component" value="Unplaced"/>
</dbReference>
<sequence>MAAAVAAVAHRVYPSTVLKAVWRGFTLIPGSRGNCQYAAVACAFQTHSYVSPLSGITVQQCRWSSFFNKLTADQLWKGVMAESGTGGRKGRGKRSKKKMKKNLNRGQVFGEGRSGFLWPGLNAQLIKEGRVQTISKRSREQQEEMEKKKIQERELWEKSRKIKVKRERGWTGNTWSGISLGHPDPGPNGETYEEFDCRVIELKNVFTMTAKEGRKRSVSALVAVGNGNGAAGFALGKASDRLNALRKAKNRAIHFLNYIERYEDRTIYQDITSRFEKTVVKMKKESSGYGLHCHRAIITICKLIGIKDMYAKVYGSTNLLNITRALFKGLINQESHQSLANKKSLYVVEYREECGSLPIVVAKPQGLLREDPEPECDVPDTKLDWQDVKAAQGMKKSPWANVKRTIW</sequence>
<dbReference type="InterPro" id="IPR018192">
    <property type="entry name" value="Ribosomal_uS5_N_CS"/>
</dbReference>
<evidence type="ECO:0000256" key="10">
    <source>
        <dbReference type="SAM" id="MobiDB-lite"/>
    </source>
</evidence>
<dbReference type="InterPro" id="IPR014721">
    <property type="entry name" value="Ribsml_uS5_D2-typ_fold_subgr"/>
</dbReference>
<evidence type="ECO:0000256" key="5">
    <source>
        <dbReference type="ARBA" id="ARBA00023274"/>
    </source>
</evidence>
<dbReference type="PANTHER" id="PTHR48277">
    <property type="entry name" value="MITOCHONDRIAL RIBOSOMAL PROTEIN S5"/>
    <property type="match status" value="1"/>
</dbReference>
<dbReference type="InterPro" id="IPR048584">
    <property type="entry name" value="Ribosomal_uS5m_N"/>
</dbReference>
<dbReference type="FunFam" id="3.30.230.10:FF:000002">
    <property type="entry name" value="30S ribosomal protein S5"/>
    <property type="match status" value="1"/>
</dbReference>
<dbReference type="GO" id="GO:0006412">
    <property type="term" value="P:translation"/>
    <property type="evidence" value="ECO:0007669"/>
    <property type="project" value="InterPro"/>
</dbReference>
<proteinExistence type="inferred from homology"/>
<name>A0A8D0C987_SALMN</name>
<evidence type="ECO:0000256" key="6">
    <source>
        <dbReference type="ARBA" id="ARBA00039335"/>
    </source>
</evidence>
<reference evidence="12" key="1">
    <citation type="submission" date="2025-08" db="UniProtKB">
        <authorList>
            <consortium name="Ensembl"/>
        </authorList>
    </citation>
    <scope>IDENTIFICATION</scope>
</reference>
<dbReference type="SUPFAM" id="SSF54211">
    <property type="entry name" value="Ribosomal protein S5 domain 2-like"/>
    <property type="match status" value="1"/>
</dbReference>
<keyword evidence="3 8" id="KW-0689">Ribosomal protein</keyword>
<dbReference type="AlphaFoldDB" id="A0A8D0C987"/>
<feature type="compositionally biased region" description="Basic residues" evidence="10">
    <location>
        <begin position="88"/>
        <end position="101"/>
    </location>
</feature>
<evidence type="ECO:0000313" key="12">
    <source>
        <dbReference type="Ensembl" id="ENSSMRP00000019188.1"/>
    </source>
</evidence>
<evidence type="ECO:0000313" key="13">
    <source>
        <dbReference type="Proteomes" id="UP000694421"/>
    </source>
</evidence>
<dbReference type="Pfam" id="PF03719">
    <property type="entry name" value="Ribosomal_S5_C"/>
    <property type="match status" value="1"/>
</dbReference>
<accession>A0A8D0C987</accession>
<dbReference type="GO" id="GO:0005743">
    <property type="term" value="C:mitochondrial inner membrane"/>
    <property type="evidence" value="ECO:0007669"/>
    <property type="project" value="UniProtKB-ARBA"/>
</dbReference>
<dbReference type="InterPro" id="IPR020568">
    <property type="entry name" value="Ribosomal_Su5_D2-typ_SF"/>
</dbReference>
<dbReference type="InterPro" id="IPR000851">
    <property type="entry name" value="Ribosomal_uS5"/>
</dbReference>
<dbReference type="PROSITE" id="PS00585">
    <property type="entry name" value="RIBOSOMAL_S5"/>
    <property type="match status" value="1"/>
</dbReference>
<evidence type="ECO:0000259" key="11">
    <source>
        <dbReference type="PROSITE" id="PS50881"/>
    </source>
</evidence>
<feature type="region of interest" description="Disordered" evidence="10">
    <location>
        <begin position="82"/>
        <end position="101"/>
    </location>
</feature>
<evidence type="ECO:0000256" key="8">
    <source>
        <dbReference type="PROSITE-ProRule" id="PRU00268"/>
    </source>
</evidence>
<protein>
    <recommendedName>
        <fullName evidence="6">Small ribosomal subunit protein uS5m</fullName>
    </recommendedName>
    <alternativeName>
        <fullName evidence="7">28S ribosomal protein S5, mitochondrial</fullName>
    </alternativeName>
</protein>
<dbReference type="PROSITE" id="PS50881">
    <property type="entry name" value="S5_DSRBD"/>
    <property type="match status" value="1"/>
</dbReference>
<keyword evidence="4" id="KW-0496">Mitochondrion</keyword>